<evidence type="ECO:0000256" key="2">
    <source>
        <dbReference type="ARBA" id="ARBA00022679"/>
    </source>
</evidence>
<dbReference type="GO" id="GO:0046872">
    <property type="term" value="F:metal ion binding"/>
    <property type="evidence" value="ECO:0007669"/>
    <property type="project" value="UniProtKB-KW"/>
</dbReference>
<keyword evidence="3" id="KW-0479">Metal-binding</keyword>
<dbReference type="GO" id="GO:0016757">
    <property type="term" value="F:glycosyltransferase activity"/>
    <property type="evidence" value="ECO:0007669"/>
    <property type="project" value="UniProtKB-KW"/>
</dbReference>
<evidence type="ECO:0000256" key="3">
    <source>
        <dbReference type="ARBA" id="ARBA00022723"/>
    </source>
</evidence>
<dbReference type="Proteomes" id="UP000321204">
    <property type="component" value="Chromosome"/>
</dbReference>
<dbReference type="Pfam" id="PF01501">
    <property type="entry name" value="Glyco_transf_8"/>
    <property type="match status" value="1"/>
</dbReference>
<protein>
    <submittedName>
        <fullName evidence="4">Glycosyltransferase family 8 protein</fullName>
    </submittedName>
</protein>
<dbReference type="PANTHER" id="PTHR13778:SF47">
    <property type="entry name" value="LIPOPOLYSACCHARIDE 1,3-GALACTOSYLTRANSFERASE"/>
    <property type="match status" value="1"/>
</dbReference>
<keyword evidence="5" id="KW-1185">Reference proteome</keyword>
<dbReference type="AlphaFoldDB" id="A0A5B8UE86"/>
<evidence type="ECO:0000313" key="5">
    <source>
        <dbReference type="Proteomes" id="UP000321204"/>
    </source>
</evidence>
<keyword evidence="1" id="KW-0328">Glycosyltransferase</keyword>
<reference evidence="4 5" key="1">
    <citation type="journal article" date="2015" name="Int. J. Syst. Evol. Microbiol.">
        <title>Flavisolibacter ginsenosidimutans sp. nov., with ginsenoside-converting activity isolated from soil used for cultivating ginseng.</title>
        <authorList>
            <person name="Zhao Y."/>
            <person name="Liu Q."/>
            <person name="Kang M.S."/>
            <person name="Jin F."/>
            <person name="Yu H."/>
            <person name="Im W.T."/>
        </authorList>
    </citation>
    <scope>NUCLEOTIDE SEQUENCE [LARGE SCALE GENOMIC DNA]</scope>
    <source>
        <strain evidence="4 5">Gsoil 636</strain>
    </source>
</reference>
<proteinExistence type="predicted"/>
<dbReference type="Gene3D" id="3.90.550.10">
    <property type="entry name" value="Spore Coat Polysaccharide Biosynthesis Protein SpsA, Chain A"/>
    <property type="match status" value="1"/>
</dbReference>
<dbReference type="EMBL" id="CP042433">
    <property type="protein sequence ID" value="QEC54884.1"/>
    <property type="molecule type" value="Genomic_DNA"/>
</dbReference>
<dbReference type="RefSeq" id="WP_146782464.1">
    <property type="nucleotide sequence ID" value="NZ_BAABIO010000006.1"/>
</dbReference>
<dbReference type="InterPro" id="IPR029044">
    <property type="entry name" value="Nucleotide-diphossugar_trans"/>
</dbReference>
<dbReference type="KEGG" id="fgg:FSB75_02860"/>
<keyword evidence="2 4" id="KW-0808">Transferase</keyword>
<organism evidence="4 5">
    <name type="scientific">Flavisolibacter ginsenosidimutans</name>
    <dbReference type="NCBI Taxonomy" id="661481"/>
    <lineage>
        <taxon>Bacteria</taxon>
        <taxon>Pseudomonadati</taxon>
        <taxon>Bacteroidota</taxon>
        <taxon>Chitinophagia</taxon>
        <taxon>Chitinophagales</taxon>
        <taxon>Chitinophagaceae</taxon>
        <taxon>Flavisolibacter</taxon>
    </lineage>
</organism>
<dbReference type="InterPro" id="IPR002495">
    <property type="entry name" value="Glyco_trans_8"/>
</dbReference>
<dbReference type="SUPFAM" id="SSF53448">
    <property type="entry name" value="Nucleotide-diphospho-sugar transferases"/>
    <property type="match status" value="1"/>
</dbReference>
<dbReference type="InterPro" id="IPR050748">
    <property type="entry name" value="Glycosyltrans_8_dom-fam"/>
</dbReference>
<evidence type="ECO:0000256" key="1">
    <source>
        <dbReference type="ARBA" id="ARBA00022676"/>
    </source>
</evidence>
<dbReference type="OrthoDB" id="695971at2"/>
<name>A0A5B8UE86_9BACT</name>
<sequence length="301" mass="34759">MSAARKNAIVVTVSFDKGYAEQATVMLYSLLMHNSDNRIVVVVFYDDLDEAAKKRVQSNLSRFSNFEIEWIKIDGALIRNFNIRKGHVNEYSYSRIFMAQMLQDVDRILYLDCDMLILGNLSELWQTDLQGCVLAAVQDPSPFVRHEDLGMPEGKKYFNAGVLLLDVNKWKKGSYTEAVVNKLTQLGGKAAWWDQDGLNAVLYNDWLALNRKWNIQSHDIAVAQEENIKKIKPYLSPSIVHFTGVLKPWNFKSSNPYKKEYYQLLRQTDFIKTHRPQNKTVVNVVRRVIRNTFVFAGLLKN</sequence>
<gene>
    <name evidence="4" type="ORF">FSB75_02860</name>
</gene>
<evidence type="ECO:0000313" key="4">
    <source>
        <dbReference type="EMBL" id="QEC54884.1"/>
    </source>
</evidence>
<accession>A0A5B8UE86</accession>
<dbReference type="PANTHER" id="PTHR13778">
    <property type="entry name" value="GLYCOSYLTRANSFERASE 8 DOMAIN-CONTAINING PROTEIN"/>
    <property type="match status" value="1"/>
</dbReference>
<dbReference type="CDD" id="cd04194">
    <property type="entry name" value="GT8_A4GalT_like"/>
    <property type="match status" value="1"/>
</dbReference>